<feature type="non-terminal residue" evidence="3">
    <location>
        <position position="193"/>
    </location>
</feature>
<name>A0A7K7JVT9_AGEPH</name>
<keyword evidence="4" id="KW-1185">Reference proteome</keyword>
<dbReference type="Gene3D" id="3.50.30.30">
    <property type="match status" value="1"/>
</dbReference>
<reference evidence="3 4" key="1">
    <citation type="submission" date="2019-09" db="EMBL/GenBank/DDBJ databases">
        <title>Bird 10,000 Genomes (B10K) Project - Family phase.</title>
        <authorList>
            <person name="Zhang G."/>
        </authorList>
    </citation>
    <scope>NUCLEOTIDE SEQUENCE [LARGE SCALE GENOMIC DNA]</scope>
    <source>
        <strain evidence="3">OUT-0050</strain>
        <tissue evidence="3">Muscle</tissue>
    </source>
</reference>
<feature type="signal peptide" evidence="2">
    <location>
        <begin position="1"/>
        <end position="18"/>
    </location>
</feature>
<feature type="compositionally biased region" description="Gly residues" evidence="1">
    <location>
        <begin position="36"/>
        <end position="51"/>
    </location>
</feature>
<evidence type="ECO:0000256" key="1">
    <source>
        <dbReference type="SAM" id="MobiDB-lite"/>
    </source>
</evidence>
<evidence type="ECO:0000313" key="4">
    <source>
        <dbReference type="Proteomes" id="UP000521525"/>
    </source>
</evidence>
<gene>
    <name evidence="3" type="primary">Rnf215</name>
    <name evidence="3" type="ORF">AGEPHO_R05553</name>
</gene>
<dbReference type="PANTHER" id="PTHR16200">
    <property type="entry name" value="RING ZINC FINGER"/>
    <property type="match status" value="1"/>
</dbReference>
<dbReference type="InterPro" id="IPR051073">
    <property type="entry name" value="ZNRF3_Arkadia_E3_ligases"/>
</dbReference>
<proteinExistence type="predicted"/>
<comment type="caution">
    <text evidence="3">The sequence shown here is derived from an EMBL/GenBank/DDBJ whole genome shotgun (WGS) entry which is preliminary data.</text>
</comment>
<dbReference type="AlphaFoldDB" id="A0A7K7JVT9"/>
<keyword evidence="2" id="KW-0732">Signal</keyword>
<accession>A0A7K7JVT9</accession>
<feature type="region of interest" description="Disordered" evidence="1">
    <location>
        <begin position="32"/>
        <end position="52"/>
    </location>
</feature>
<organism evidence="3 4">
    <name type="scientific">Agelaius phoeniceus</name>
    <name type="common">Red-winged blackbird</name>
    <name type="synonym">Oriolus phoeniceus</name>
    <dbReference type="NCBI Taxonomy" id="39638"/>
    <lineage>
        <taxon>Eukaryota</taxon>
        <taxon>Metazoa</taxon>
        <taxon>Chordata</taxon>
        <taxon>Craniata</taxon>
        <taxon>Vertebrata</taxon>
        <taxon>Euteleostomi</taxon>
        <taxon>Archelosauria</taxon>
        <taxon>Archosauria</taxon>
        <taxon>Dinosauria</taxon>
        <taxon>Saurischia</taxon>
        <taxon>Theropoda</taxon>
        <taxon>Coelurosauria</taxon>
        <taxon>Aves</taxon>
        <taxon>Neognathae</taxon>
        <taxon>Neoaves</taxon>
        <taxon>Telluraves</taxon>
        <taxon>Australaves</taxon>
        <taxon>Passeriformes</taxon>
        <taxon>Passeroidea</taxon>
        <taxon>Icteridae</taxon>
        <taxon>Agelaius</taxon>
    </lineage>
</organism>
<evidence type="ECO:0000256" key="2">
    <source>
        <dbReference type="SAM" id="SignalP"/>
    </source>
</evidence>
<feature type="non-terminal residue" evidence="3">
    <location>
        <position position="1"/>
    </location>
</feature>
<dbReference type="FunFam" id="3.50.30.30:FF:000031">
    <property type="entry name" value="RING finger protein 215"/>
    <property type="match status" value="1"/>
</dbReference>
<dbReference type="EMBL" id="VZSP01001266">
    <property type="protein sequence ID" value="NWZ10610.1"/>
    <property type="molecule type" value="Genomic_DNA"/>
</dbReference>
<evidence type="ECO:0000313" key="3">
    <source>
        <dbReference type="EMBL" id="NWZ10610.1"/>
    </source>
</evidence>
<sequence length="193" mass="19039">MAAVRAALLAPLLALGRAGSGPATPARVEVAVSGPGAAGPDGDGAGGGAGSAGAVPGGSYTLRGAVLGAGGGRAGPGRGGPRGEREEMEIRGRLVLVGDVEPELSAADSWIGVVPVGTEEPAEGPRGAKEESFTTAVVTKMKRALVLGASALLILALNQNAIRELDVSQLLAKPVIVIQSSDNVTRLLGALLR</sequence>
<dbReference type="Proteomes" id="UP000521525">
    <property type="component" value="Unassembled WGS sequence"/>
</dbReference>
<feature type="chain" id="PRO_5029540412" evidence="2">
    <location>
        <begin position="19"/>
        <end position="193"/>
    </location>
</feature>
<protein>
    <submittedName>
        <fullName evidence="3">RN215 protein</fullName>
    </submittedName>
</protein>